<evidence type="ECO:0000256" key="1">
    <source>
        <dbReference type="SAM" id="MobiDB-lite"/>
    </source>
</evidence>
<keyword evidence="3" id="KW-1185">Reference proteome</keyword>
<name>A0ABQ7PNY2_PLUXY</name>
<comment type="caution">
    <text evidence="2">The sequence shown here is derived from an EMBL/GenBank/DDBJ whole genome shotgun (WGS) entry which is preliminary data.</text>
</comment>
<gene>
    <name evidence="2" type="ORF">JYU34_022952</name>
</gene>
<accession>A0ABQ7PNY2</accession>
<feature type="region of interest" description="Disordered" evidence="1">
    <location>
        <begin position="1"/>
        <end position="110"/>
    </location>
</feature>
<sequence length="110" mass="12049">TPPKSEPGSRLRAGWSQQPLVQTPTGRTSPRHHARRRLDVTPVVAPTSRPSSPRRHVTSDVLTTRLTSRRRGRRSLTPGYHQLRTESANAAPAAPSTHGSRRALPVTPAQ</sequence>
<evidence type="ECO:0000313" key="3">
    <source>
        <dbReference type="Proteomes" id="UP000823941"/>
    </source>
</evidence>
<reference evidence="2 3" key="1">
    <citation type="submission" date="2021-06" db="EMBL/GenBank/DDBJ databases">
        <title>A haploid diamondback moth (Plutella xylostella L.) genome assembly resolves 31 chromosomes and identifies a diamide resistance mutation.</title>
        <authorList>
            <person name="Ward C.M."/>
            <person name="Perry K.D."/>
            <person name="Baker G."/>
            <person name="Powis K."/>
            <person name="Heckel D.G."/>
            <person name="Baxter S.W."/>
        </authorList>
    </citation>
    <scope>NUCLEOTIDE SEQUENCE [LARGE SCALE GENOMIC DNA]</scope>
    <source>
        <strain evidence="2 3">LV</strain>
        <tissue evidence="2">Single pupa</tissue>
    </source>
</reference>
<evidence type="ECO:0000313" key="2">
    <source>
        <dbReference type="EMBL" id="KAG7294701.1"/>
    </source>
</evidence>
<protein>
    <submittedName>
        <fullName evidence="2">Uncharacterized protein</fullName>
    </submittedName>
</protein>
<feature type="compositionally biased region" description="Polar residues" evidence="1">
    <location>
        <begin position="15"/>
        <end position="28"/>
    </location>
</feature>
<feature type="non-terminal residue" evidence="2">
    <location>
        <position position="1"/>
    </location>
</feature>
<organism evidence="2 3">
    <name type="scientific">Plutella xylostella</name>
    <name type="common">Diamondback moth</name>
    <name type="synonym">Plutella maculipennis</name>
    <dbReference type="NCBI Taxonomy" id="51655"/>
    <lineage>
        <taxon>Eukaryota</taxon>
        <taxon>Metazoa</taxon>
        <taxon>Ecdysozoa</taxon>
        <taxon>Arthropoda</taxon>
        <taxon>Hexapoda</taxon>
        <taxon>Insecta</taxon>
        <taxon>Pterygota</taxon>
        <taxon>Neoptera</taxon>
        <taxon>Endopterygota</taxon>
        <taxon>Lepidoptera</taxon>
        <taxon>Glossata</taxon>
        <taxon>Ditrysia</taxon>
        <taxon>Yponomeutoidea</taxon>
        <taxon>Plutellidae</taxon>
        <taxon>Plutella</taxon>
    </lineage>
</organism>
<proteinExistence type="predicted"/>
<dbReference type="Proteomes" id="UP000823941">
    <property type="component" value="Unassembled WGS sequence"/>
</dbReference>
<dbReference type="EMBL" id="JAHIBW010000315">
    <property type="protein sequence ID" value="KAG7294701.1"/>
    <property type="molecule type" value="Genomic_DNA"/>
</dbReference>